<evidence type="ECO:0000256" key="9">
    <source>
        <dbReference type="SAM" id="MobiDB-lite"/>
    </source>
</evidence>
<evidence type="ECO:0000256" key="6">
    <source>
        <dbReference type="ARBA" id="ARBA00023136"/>
    </source>
</evidence>
<feature type="compositionally biased region" description="Acidic residues" evidence="9">
    <location>
        <begin position="130"/>
        <end position="140"/>
    </location>
</feature>
<evidence type="ECO:0000256" key="4">
    <source>
        <dbReference type="ARBA" id="ARBA00022729"/>
    </source>
</evidence>
<protein>
    <recommendedName>
        <fullName evidence="8">Transmembrane protein 157</fullName>
    </recommendedName>
</protein>
<keyword evidence="4 11" id="KW-0732">Signal</keyword>
<dbReference type="OMA" id="MRTRRKN"/>
<evidence type="ECO:0000256" key="2">
    <source>
        <dbReference type="ARBA" id="ARBA00006986"/>
    </source>
</evidence>
<dbReference type="AlphaFoldDB" id="A0A974E1W1"/>
<dbReference type="GO" id="GO:0016020">
    <property type="term" value="C:membrane"/>
    <property type="evidence" value="ECO:0007669"/>
    <property type="project" value="UniProtKB-SubCell"/>
</dbReference>
<name>A0A974E1W1_XENLA</name>
<feature type="region of interest" description="Disordered" evidence="9">
    <location>
        <begin position="125"/>
        <end position="152"/>
    </location>
</feature>
<gene>
    <name evidence="12" type="ORF">XELAEV_18008041mg</name>
</gene>
<dbReference type="PANTHER" id="PTHR28607:SF1">
    <property type="entry name" value="MEMBRANE PROTEIN FAM174A"/>
    <property type="match status" value="1"/>
</dbReference>
<evidence type="ECO:0000256" key="3">
    <source>
        <dbReference type="ARBA" id="ARBA00022692"/>
    </source>
</evidence>
<dbReference type="PANTHER" id="PTHR28607">
    <property type="entry name" value="EXPRESSED PROTEIN"/>
    <property type="match status" value="1"/>
</dbReference>
<accession>A0A974E1W1</accession>
<proteinExistence type="inferred from homology"/>
<organism evidence="12 13">
    <name type="scientific">Xenopus laevis</name>
    <name type="common">African clawed frog</name>
    <dbReference type="NCBI Taxonomy" id="8355"/>
    <lineage>
        <taxon>Eukaryota</taxon>
        <taxon>Metazoa</taxon>
        <taxon>Chordata</taxon>
        <taxon>Craniata</taxon>
        <taxon>Vertebrata</taxon>
        <taxon>Euteleostomi</taxon>
        <taxon>Amphibia</taxon>
        <taxon>Batrachia</taxon>
        <taxon>Anura</taxon>
        <taxon>Pipoidea</taxon>
        <taxon>Pipidae</taxon>
        <taxon>Xenopodinae</taxon>
        <taxon>Xenopus</taxon>
        <taxon>Xenopus</taxon>
    </lineage>
</organism>
<reference evidence="13" key="1">
    <citation type="journal article" date="2016" name="Nature">
        <title>Genome evolution in the allotetraploid frog Xenopus laevis.</title>
        <authorList>
            <person name="Session A.M."/>
            <person name="Uno Y."/>
            <person name="Kwon T."/>
            <person name="Chapman J.A."/>
            <person name="Toyoda A."/>
            <person name="Takahashi S."/>
            <person name="Fukui A."/>
            <person name="Hikosaka A."/>
            <person name="Suzuki A."/>
            <person name="Kondo M."/>
            <person name="van Heeringen S.J."/>
            <person name="Quigley I."/>
            <person name="Heinz S."/>
            <person name="Ogino H."/>
            <person name="Ochi H."/>
            <person name="Hellsten U."/>
            <person name="Lyons J.B."/>
            <person name="Simakov O."/>
            <person name="Putnam N."/>
            <person name="Stites J."/>
            <person name="Kuroki Y."/>
            <person name="Tanaka T."/>
            <person name="Michiue T."/>
            <person name="Watanabe M."/>
            <person name="Bogdanovic O."/>
            <person name="Lister R."/>
            <person name="Georgiou G."/>
            <person name="Paranjpe S.S."/>
            <person name="van Kruijsbergen I."/>
            <person name="Shu S."/>
            <person name="Carlson J."/>
            <person name="Kinoshita T."/>
            <person name="Ohta Y."/>
            <person name="Mawaribuchi S."/>
            <person name="Jenkins J."/>
            <person name="Grimwood J."/>
            <person name="Schmutz J."/>
            <person name="Mitros T."/>
            <person name="Mozaffari S.V."/>
            <person name="Suzuki Y."/>
            <person name="Haramoto Y."/>
            <person name="Yamamoto T.S."/>
            <person name="Takagi C."/>
            <person name="Heald R."/>
            <person name="Miller K."/>
            <person name="Haudenschild C."/>
            <person name="Kitzman J."/>
            <person name="Nakayama T."/>
            <person name="Izutsu Y."/>
            <person name="Robert J."/>
            <person name="Fortriede J."/>
            <person name="Burns K."/>
            <person name="Lotay V."/>
            <person name="Karimi K."/>
            <person name="Yasuoka Y."/>
            <person name="Dichmann D.S."/>
            <person name="Flajnik M.F."/>
            <person name="Houston D.W."/>
            <person name="Shendure J."/>
            <person name="DuPasquier L."/>
            <person name="Vize P.D."/>
            <person name="Zorn A.M."/>
            <person name="Ito M."/>
            <person name="Marcotte E.M."/>
            <person name="Wallingford J.B."/>
            <person name="Ito Y."/>
            <person name="Asashima M."/>
            <person name="Ueno N."/>
            <person name="Matsuda Y."/>
            <person name="Veenstra G.J."/>
            <person name="Fujiyama A."/>
            <person name="Harland R.M."/>
            <person name="Taira M."/>
            <person name="Rokhsar D.S."/>
        </authorList>
    </citation>
    <scope>NUCLEOTIDE SEQUENCE [LARGE SCALE GENOMIC DNA]</scope>
    <source>
        <strain evidence="13">J</strain>
    </source>
</reference>
<evidence type="ECO:0000256" key="1">
    <source>
        <dbReference type="ARBA" id="ARBA00004479"/>
    </source>
</evidence>
<feature type="signal peptide" evidence="11">
    <location>
        <begin position="1"/>
        <end position="32"/>
    </location>
</feature>
<dbReference type="Pfam" id="PF06679">
    <property type="entry name" value="DUF1180"/>
    <property type="match status" value="1"/>
</dbReference>
<keyword evidence="7" id="KW-0325">Glycoprotein</keyword>
<keyword evidence="5 10" id="KW-1133">Transmembrane helix</keyword>
<feature type="transmembrane region" description="Helical" evidence="10">
    <location>
        <begin position="82"/>
        <end position="99"/>
    </location>
</feature>
<evidence type="ECO:0000313" key="12">
    <source>
        <dbReference type="EMBL" id="OCU02280.1"/>
    </source>
</evidence>
<evidence type="ECO:0000256" key="8">
    <source>
        <dbReference type="ARBA" id="ARBA00041422"/>
    </source>
</evidence>
<dbReference type="EMBL" id="CM004466">
    <property type="protein sequence ID" value="OCU02280.1"/>
    <property type="molecule type" value="Genomic_DNA"/>
</dbReference>
<sequence>MGLYGYIMSLCSAGGMLLALLTLSLFSDVGFAVNAPTASPAFPTGQLPHISKKGNSSSTIAGGALATVPSAESPNKPRTQRALVVLVLVSAAVVAYFVIRTMRTRRKNKKTRKYGVLDANLGNMELTPLEQDDDDDDDTLFDANQPRSSFTM</sequence>
<keyword evidence="6 10" id="KW-0472">Membrane</keyword>
<dbReference type="InterPro" id="IPR009565">
    <property type="entry name" value="FAM174-like"/>
</dbReference>
<evidence type="ECO:0000256" key="5">
    <source>
        <dbReference type="ARBA" id="ARBA00022989"/>
    </source>
</evidence>
<evidence type="ECO:0000256" key="11">
    <source>
        <dbReference type="SAM" id="SignalP"/>
    </source>
</evidence>
<comment type="similarity">
    <text evidence="2">Belongs to the FAM174 family.</text>
</comment>
<feature type="chain" id="PRO_5037017727" description="Transmembrane protein 157" evidence="11">
    <location>
        <begin position="33"/>
        <end position="152"/>
    </location>
</feature>
<dbReference type="Proteomes" id="UP000694892">
    <property type="component" value="Chromosome 1L"/>
</dbReference>
<evidence type="ECO:0000313" key="13">
    <source>
        <dbReference type="Proteomes" id="UP000694892"/>
    </source>
</evidence>
<keyword evidence="3 10" id="KW-0812">Transmembrane</keyword>
<evidence type="ECO:0000256" key="7">
    <source>
        <dbReference type="ARBA" id="ARBA00023180"/>
    </source>
</evidence>
<comment type="subcellular location">
    <subcellularLocation>
        <location evidence="1">Membrane</location>
        <topology evidence="1">Single-pass type I membrane protein</topology>
    </subcellularLocation>
</comment>
<evidence type="ECO:0000256" key="10">
    <source>
        <dbReference type="SAM" id="Phobius"/>
    </source>
</evidence>